<gene>
    <name evidence="7" type="ORF">MCSF7_02539</name>
</gene>
<keyword evidence="3 6" id="KW-0812">Transmembrane</keyword>
<keyword evidence="5 6" id="KW-0472">Membrane</keyword>
<dbReference type="AlphaFoldDB" id="F9UJ50"/>
<feature type="transmembrane region" description="Helical" evidence="6">
    <location>
        <begin position="303"/>
        <end position="326"/>
    </location>
</feature>
<feature type="transmembrane region" description="Helical" evidence="6">
    <location>
        <begin position="88"/>
        <end position="117"/>
    </location>
</feature>
<name>F9UJ50_9BACT</name>
<evidence type="ECO:0000256" key="3">
    <source>
        <dbReference type="ARBA" id="ARBA00022692"/>
    </source>
</evidence>
<feature type="transmembrane region" description="Helical" evidence="6">
    <location>
        <begin position="198"/>
        <end position="223"/>
    </location>
</feature>
<evidence type="ECO:0000256" key="1">
    <source>
        <dbReference type="ARBA" id="ARBA00004651"/>
    </source>
</evidence>
<evidence type="ECO:0000313" key="8">
    <source>
        <dbReference type="Proteomes" id="UP000004978"/>
    </source>
</evidence>
<dbReference type="GO" id="GO:0005886">
    <property type="term" value="C:plasma membrane"/>
    <property type="evidence" value="ECO:0007669"/>
    <property type="project" value="UniProtKB-SubCell"/>
</dbReference>
<dbReference type="InterPro" id="IPR017039">
    <property type="entry name" value="Virul_fac_BrkB"/>
</dbReference>
<comment type="caution">
    <text evidence="7">The sequence shown here is derived from an EMBL/GenBank/DDBJ whole genome shotgun (WGS) entry which is preliminary data.</text>
</comment>
<proteinExistence type="predicted"/>
<evidence type="ECO:0000256" key="6">
    <source>
        <dbReference type="SAM" id="Phobius"/>
    </source>
</evidence>
<dbReference type="RefSeq" id="WP_006608316.1">
    <property type="nucleotide sequence ID" value="NZ_AFXA01000002.1"/>
</dbReference>
<sequence length="352" mass="41136">MKNNKKNILTGLQQKDLKKSYRNSLKKSWLTKNIIPINKNRWSFIEEVIKFFLKIILKIATPKIGWKNKIKTKELINRTYDKFISKDLVFIPLSLSFYFLISFVPIITIIMTLLSLIDGYNQIFIQLIMSKIIPGIQSILDLQITSKSHEGLQYISIIFLLLASLWLSSNGFAKFVYSQNYIYKHEFLGNWFTNRLKGLFIVMGISIYLFLGIALYILIYSSFVKVFTNNNSQIIFFYSSFSVYLLIFLYLGTLLLFKLTPSFKVPFTSIFPGVLVAVLPIWIFIMSFGYLTSLINYSKYGLIGTFMYVALFVSTLSYCLMLGIIVNEAYYKTYYSSYTIAKKNWIFWKIKF</sequence>
<feature type="transmembrane region" description="Helical" evidence="6">
    <location>
        <begin position="154"/>
        <end position="178"/>
    </location>
</feature>
<feature type="transmembrane region" description="Helical" evidence="6">
    <location>
        <begin position="269"/>
        <end position="291"/>
    </location>
</feature>
<protein>
    <submittedName>
        <fullName evidence="7">Uncharacterized protein</fullName>
    </submittedName>
</protein>
<organism evidence="7 8">
    <name type="scientific">Mycoplasmopsis columbina SF7</name>
    <dbReference type="NCBI Taxonomy" id="1037410"/>
    <lineage>
        <taxon>Bacteria</taxon>
        <taxon>Bacillati</taxon>
        <taxon>Mycoplasmatota</taxon>
        <taxon>Mycoplasmoidales</taxon>
        <taxon>Metamycoplasmataceae</taxon>
        <taxon>Mycoplasmopsis</taxon>
    </lineage>
</organism>
<keyword evidence="8" id="KW-1185">Reference proteome</keyword>
<evidence type="ECO:0000313" key="7">
    <source>
        <dbReference type="EMBL" id="EGV00546.1"/>
    </source>
</evidence>
<accession>F9UJ50</accession>
<dbReference type="Pfam" id="PF03631">
    <property type="entry name" value="Virul_fac_BrkB"/>
    <property type="match status" value="1"/>
</dbReference>
<evidence type="ECO:0000256" key="4">
    <source>
        <dbReference type="ARBA" id="ARBA00022989"/>
    </source>
</evidence>
<evidence type="ECO:0000256" key="5">
    <source>
        <dbReference type="ARBA" id="ARBA00023136"/>
    </source>
</evidence>
<dbReference type="eggNOG" id="COG1295">
    <property type="taxonomic scope" value="Bacteria"/>
</dbReference>
<dbReference type="EMBL" id="AFXA01000002">
    <property type="protein sequence ID" value="EGV00546.1"/>
    <property type="molecule type" value="Genomic_DNA"/>
</dbReference>
<comment type="subcellular location">
    <subcellularLocation>
        <location evidence="1">Cell membrane</location>
        <topology evidence="1">Multi-pass membrane protein</topology>
    </subcellularLocation>
</comment>
<feature type="transmembrane region" description="Helical" evidence="6">
    <location>
        <begin position="235"/>
        <end position="257"/>
    </location>
</feature>
<evidence type="ECO:0000256" key="2">
    <source>
        <dbReference type="ARBA" id="ARBA00022475"/>
    </source>
</evidence>
<dbReference type="STRING" id="1037410.MCSF7_02539"/>
<keyword evidence="2" id="KW-1003">Cell membrane</keyword>
<reference evidence="7 8" key="1">
    <citation type="journal article" date="2013" name="Genome Announc.">
        <title>Genome Sequence of Mycoplasma columbinum Strain SF7.</title>
        <authorList>
            <person name="Guo Z."/>
            <person name="Xu X."/>
            <person name="Zheng Q."/>
            <person name="Li T."/>
            <person name="Kuang S."/>
            <person name="Zhang Z."/>
            <person name="Chen Y."/>
            <person name="Lu X."/>
            <person name="Zhou R."/>
            <person name="Bi D."/>
            <person name="Jin H."/>
        </authorList>
    </citation>
    <scope>NUCLEOTIDE SEQUENCE [LARGE SCALE GENOMIC DNA]</scope>
    <source>
        <strain evidence="7 8">SF7</strain>
    </source>
</reference>
<keyword evidence="4 6" id="KW-1133">Transmembrane helix</keyword>
<dbReference type="Proteomes" id="UP000004978">
    <property type="component" value="Unassembled WGS sequence"/>
</dbReference>